<dbReference type="Gene3D" id="1.10.3680.10">
    <property type="entry name" value="TerB-like"/>
    <property type="match status" value="1"/>
</dbReference>
<accession>A0A517SZH0</accession>
<evidence type="ECO:0008006" key="3">
    <source>
        <dbReference type="Google" id="ProtNLM"/>
    </source>
</evidence>
<dbReference type="OrthoDB" id="272729at2"/>
<dbReference type="SUPFAM" id="SSF158682">
    <property type="entry name" value="TerB-like"/>
    <property type="match status" value="1"/>
</dbReference>
<dbReference type="InterPro" id="IPR029024">
    <property type="entry name" value="TerB-like"/>
</dbReference>
<dbReference type="EMBL" id="CP036272">
    <property type="protein sequence ID" value="QDT61536.1"/>
    <property type="molecule type" value="Genomic_DNA"/>
</dbReference>
<gene>
    <name evidence="1" type="ORF">SV7mr_40730</name>
</gene>
<dbReference type="AlphaFoldDB" id="A0A517SZH0"/>
<dbReference type="CDD" id="cd07176">
    <property type="entry name" value="terB"/>
    <property type="match status" value="1"/>
</dbReference>
<evidence type="ECO:0000313" key="1">
    <source>
        <dbReference type="EMBL" id="QDT61536.1"/>
    </source>
</evidence>
<dbReference type="RefSeq" id="WP_145275672.1">
    <property type="nucleotide sequence ID" value="NZ_CP036272.1"/>
</dbReference>
<name>A0A517SZH0_9BACT</name>
<organism evidence="1 2">
    <name type="scientific">Stieleria bergensis</name>
    <dbReference type="NCBI Taxonomy" id="2528025"/>
    <lineage>
        <taxon>Bacteria</taxon>
        <taxon>Pseudomonadati</taxon>
        <taxon>Planctomycetota</taxon>
        <taxon>Planctomycetia</taxon>
        <taxon>Pirellulales</taxon>
        <taxon>Pirellulaceae</taxon>
        <taxon>Stieleria</taxon>
    </lineage>
</organism>
<protein>
    <recommendedName>
        <fullName evidence="3">Tellurite resistance protein TerB</fullName>
    </recommendedName>
</protein>
<dbReference type="Proteomes" id="UP000315003">
    <property type="component" value="Chromosome"/>
</dbReference>
<proteinExistence type="predicted"/>
<evidence type="ECO:0000313" key="2">
    <source>
        <dbReference type="Proteomes" id="UP000315003"/>
    </source>
</evidence>
<keyword evidence="2" id="KW-1185">Reference proteome</keyword>
<reference evidence="1 2" key="1">
    <citation type="submission" date="2019-02" db="EMBL/GenBank/DDBJ databases">
        <title>Deep-cultivation of Planctomycetes and their phenomic and genomic characterization uncovers novel biology.</title>
        <authorList>
            <person name="Wiegand S."/>
            <person name="Jogler M."/>
            <person name="Boedeker C."/>
            <person name="Pinto D."/>
            <person name="Vollmers J."/>
            <person name="Rivas-Marin E."/>
            <person name="Kohn T."/>
            <person name="Peeters S.H."/>
            <person name="Heuer A."/>
            <person name="Rast P."/>
            <person name="Oberbeckmann S."/>
            <person name="Bunk B."/>
            <person name="Jeske O."/>
            <person name="Meyerdierks A."/>
            <person name="Storesund J.E."/>
            <person name="Kallscheuer N."/>
            <person name="Luecker S."/>
            <person name="Lage O.M."/>
            <person name="Pohl T."/>
            <person name="Merkel B.J."/>
            <person name="Hornburger P."/>
            <person name="Mueller R.-W."/>
            <person name="Bruemmer F."/>
            <person name="Labrenz M."/>
            <person name="Spormann A.M."/>
            <person name="Op den Camp H."/>
            <person name="Overmann J."/>
            <person name="Amann R."/>
            <person name="Jetten M.S.M."/>
            <person name="Mascher T."/>
            <person name="Medema M.H."/>
            <person name="Devos D.P."/>
            <person name="Kaster A.-K."/>
            <person name="Ovreas L."/>
            <person name="Rohde M."/>
            <person name="Galperin M.Y."/>
            <person name="Jogler C."/>
        </authorList>
    </citation>
    <scope>NUCLEOTIDE SEQUENCE [LARGE SCALE GENOMIC DNA]</scope>
    <source>
        <strain evidence="1 2">SV_7m_r</strain>
    </source>
</reference>
<sequence>MSLFDDILGEAEEHHFGPQEGFAGVMLCASACDGHIGDDEAQAVNQMLGSKSLYSRLSPQQTGSMMDRLVGHLERKGHEQLLLKSYPAVPPELRECAFANAVDIVLADGVVEQEEREFIDDLQTKLEIDADRAKTIVKVMVYKNHG</sequence>